<dbReference type="PANTHER" id="PTHR43283">
    <property type="entry name" value="BETA-LACTAMASE-RELATED"/>
    <property type="match status" value="1"/>
</dbReference>
<dbReference type="InterPro" id="IPR001466">
    <property type="entry name" value="Beta-lactam-related"/>
</dbReference>
<accession>A0A0G3FJ67</accession>
<dbReference type="EMBL" id="KP347756">
    <property type="protein sequence ID" value="AKJ87251.1"/>
    <property type="molecule type" value="Genomic_DNA"/>
</dbReference>
<reference evidence="3" key="1">
    <citation type="submission" date="2014-12" db="EMBL/GenBank/DDBJ databases">
        <title>Investigation of esterase diversity in environmental metagenomes.</title>
        <authorList>
            <person name="Popovic A."/>
            <person name="Tchigvintsev A."/>
            <person name="Nocek B."/>
            <person name="Hajighasemi M."/>
            <person name="Brown G."/>
            <person name="Xu X."/>
            <person name="Li H."/>
            <person name="Glinos J."/>
            <person name="Yim V."/>
            <person name="Pelletier E."/>
            <person name="Chernikova T.N."/>
            <person name="Golyshina O.V."/>
            <person name="Tran H."/>
            <person name="Le Paslier D."/>
            <person name="Yakimov M.M."/>
            <person name="Savchenko A."/>
            <person name="Golyshin P.N."/>
            <person name="Yakunin A.F."/>
        </authorList>
    </citation>
    <scope>NUCLEOTIDE SEQUENCE</scope>
</reference>
<feature type="domain" description="Beta-lactamase-related" evidence="2">
    <location>
        <begin position="48"/>
        <end position="434"/>
    </location>
</feature>
<proteinExistence type="predicted"/>
<sequence>MTSVSRTQFLYTLSLALLLLLAPLASGKDLRDGKPKREGVSAERLARIDAHMEQQVARGVMVGGQGMIARNGRVVYNNTWGMSDREAGTPMTTDAIHRIYSMTKPVTGVALMMLYEEGKFFLNDPVARYIPELANLRVAVSTADSTANVVSDGTASIGSGKGDESLVGQTREPRRQPTIRDLMRHTGGFTYGIFGETEVDALYREADVLGQADSKGFIKALGKMPLQYEPGSRWHYSVSVDIQGYLVEVLSGMSLGEFMRKRIFEPLEMDDTSFRIAPDKLERLAQLYSPVDTQISVDGVWQRSQSLKLEVADPEASRRYIEGGGFESGGGGLLSTADDYMRFCLMLLNGGELNGERLLSPKSVELMTTDHMGGTGSVFGRPGVGFGLNFAVLEELGQYGELGSVGEYNWGGAAGTRFWIDPEEDLVGIFMVQSIPHQTRLGNEFKLLTYQALIE</sequence>
<dbReference type="AlphaFoldDB" id="A0A0G3FJ67"/>
<evidence type="ECO:0000256" key="1">
    <source>
        <dbReference type="SAM" id="MobiDB-lite"/>
    </source>
</evidence>
<dbReference type="SUPFAM" id="SSF56601">
    <property type="entry name" value="beta-lactamase/transpeptidase-like"/>
    <property type="match status" value="1"/>
</dbReference>
<name>A0A0G3FJ67_9ZZZZ</name>
<evidence type="ECO:0000313" key="3">
    <source>
        <dbReference type="EMBL" id="AKJ87251.1"/>
    </source>
</evidence>
<evidence type="ECO:0000259" key="2">
    <source>
        <dbReference type="Pfam" id="PF00144"/>
    </source>
</evidence>
<dbReference type="PANTHER" id="PTHR43283:SF3">
    <property type="entry name" value="BETA-LACTAMASE FAMILY PROTEIN (AFU_ORTHOLOGUE AFUA_5G07500)"/>
    <property type="match status" value="1"/>
</dbReference>
<dbReference type="Gene3D" id="3.40.710.10">
    <property type="entry name" value="DD-peptidase/beta-lactamase superfamily"/>
    <property type="match status" value="1"/>
</dbReference>
<organism evidence="3">
    <name type="scientific">uncultured organism</name>
    <dbReference type="NCBI Taxonomy" id="155900"/>
    <lineage>
        <taxon>unclassified sequences</taxon>
        <taxon>environmental samples</taxon>
    </lineage>
</organism>
<dbReference type="InterPro" id="IPR050789">
    <property type="entry name" value="Diverse_Enzym_Activities"/>
</dbReference>
<feature type="region of interest" description="Disordered" evidence="1">
    <location>
        <begin position="155"/>
        <end position="174"/>
    </location>
</feature>
<dbReference type="Pfam" id="PF00144">
    <property type="entry name" value="Beta-lactamase"/>
    <property type="match status" value="1"/>
</dbReference>
<protein>
    <recommendedName>
        <fullName evidence="2">Beta-lactamase-related domain-containing protein</fullName>
    </recommendedName>
</protein>
<dbReference type="InterPro" id="IPR012338">
    <property type="entry name" value="Beta-lactam/transpept-like"/>
</dbReference>